<dbReference type="GO" id="GO:0005576">
    <property type="term" value="C:extracellular region"/>
    <property type="evidence" value="ECO:0007669"/>
    <property type="project" value="UniProtKB-SubCell"/>
</dbReference>
<keyword evidence="4" id="KW-0732">Signal</keyword>
<evidence type="ECO:0000256" key="3">
    <source>
        <dbReference type="ARBA" id="ARBA00022525"/>
    </source>
</evidence>
<sequence length="143" mass="15728">SVRFVFAFLTTINLVSLVSNGFQSSVDQMAKTSAMMRAVCNRKHKASEQLVDGLGRGEFADNKDLKCYANCVLEMMQAMKKGKITADNAIKQIELLIPSGIAEPTVRAFSLCRDAANDIKNPCEAAYALLKCLHANNPKYFFA</sequence>
<dbReference type="AlphaFoldDB" id="A0AAG5CS40"/>
<accession>A0AAG5CS40</accession>
<feature type="chain" id="PRO_5042480469" evidence="4">
    <location>
        <begin position="18"/>
        <end position="143"/>
    </location>
</feature>
<dbReference type="InterPro" id="IPR006170">
    <property type="entry name" value="PBP/GOBP"/>
</dbReference>
<evidence type="ECO:0000313" key="6">
    <source>
        <dbReference type="Proteomes" id="UP000075880"/>
    </source>
</evidence>
<evidence type="ECO:0000313" key="5">
    <source>
        <dbReference type="EnsemblMetazoa" id="ENSAATROPP001393"/>
    </source>
</evidence>
<dbReference type="PANTHER" id="PTHR21364:SF2">
    <property type="entry name" value="GENERAL ODORANT-BINDING PROTEIN 19A"/>
    <property type="match status" value="1"/>
</dbReference>
<name>A0AAG5CS40_ANOAO</name>
<dbReference type="SUPFAM" id="SSF47565">
    <property type="entry name" value="Insect pheromone/odorant-binding proteins"/>
    <property type="match status" value="1"/>
</dbReference>
<dbReference type="GO" id="GO:0042048">
    <property type="term" value="P:olfactory behavior"/>
    <property type="evidence" value="ECO:0007669"/>
    <property type="project" value="TreeGrafter"/>
</dbReference>
<dbReference type="Proteomes" id="UP000075880">
    <property type="component" value="Unassembled WGS sequence"/>
</dbReference>
<dbReference type="FunFam" id="1.10.238.20:FF:000001">
    <property type="entry name" value="General odorant-binding protein lush"/>
    <property type="match status" value="1"/>
</dbReference>
<dbReference type="Pfam" id="PF01395">
    <property type="entry name" value="PBP_GOBP"/>
    <property type="match status" value="1"/>
</dbReference>
<dbReference type="GO" id="GO:0035275">
    <property type="term" value="F:dibutyl phthalate binding"/>
    <property type="evidence" value="ECO:0007669"/>
    <property type="project" value="TreeGrafter"/>
</dbReference>
<protein>
    <submittedName>
        <fullName evidence="5">Uncharacterized protein</fullName>
    </submittedName>
</protein>
<dbReference type="GO" id="GO:0007608">
    <property type="term" value="P:sensory perception of smell"/>
    <property type="evidence" value="ECO:0007669"/>
    <property type="project" value="TreeGrafter"/>
</dbReference>
<organism evidence="5 6">
    <name type="scientific">Anopheles atroparvus</name>
    <name type="common">European mosquito</name>
    <dbReference type="NCBI Taxonomy" id="41427"/>
    <lineage>
        <taxon>Eukaryota</taxon>
        <taxon>Metazoa</taxon>
        <taxon>Ecdysozoa</taxon>
        <taxon>Arthropoda</taxon>
        <taxon>Hexapoda</taxon>
        <taxon>Insecta</taxon>
        <taxon>Pterygota</taxon>
        <taxon>Neoptera</taxon>
        <taxon>Endopterygota</taxon>
        <taxon>Diptera</taxon>
        <taxon>Nematocera</taxon>
        <taxon>Culicoidea</taxon>
        <taxon>Culicidae</taxon>
        <taxon>Anophelinae</taxon>
        <taxon>Anopheles</taxon>
    </lineage>
</organism>
<feature type="signal peptide" evidence="4">
    <location>
        <begin position="1"/>
        <end position="17"/>
    </location>
</feature>
<dbReference type="Gene3D" id="1.10.238.20">
    <property type="entry name" value="Pheromone/general odorant binding protein domain"/>
    <property type="match status" value="1"/>
</dbReference>
<dbReference type="CDD" id="cd23992">
    <property type="entry name" value="PBP_GOBP"/>
    <property type="match status" value="1"/>
</dbReference>
<comment type="similarity">
    <text evidence="2">Belongs to the PBP/GOBP family.</text>
</comment>
<keyword evidence="3" id="KW-0964">Secreted</keyword>
<keyword evidence="6" id="KW-1185">Reference proteome</keyword>
<proteinExistence type="inferred from homology"/>
<evidence type="ECO:0000256" key="1">
    <source>
        <dbReference type="ARBA" id="ARBA00004613"/>
    </source>
</evidence>
<evidence type="ECO:0000256" key="2">
    <source>
        <dbReference type="ARBA" id="ARBA00008098"/>
    </source>
</evidence>
<dbReference type="SMART" id="SM00708">
    <property type="entry name" value="PhBP"/>
    <property type="match status" value="1"/>
</dbReference>
<dbReference type="InterPro" id="IPR036728">
    <property type="entry name" value="PBP_GOBP_sf"/>
</dbReference>
<dbReference type="PANTHER" id="PTHR21364">
    <property type="entry name" value="GENERAL ODORANT-BINDING PROTEIN 19A"/>
    <property type="match status" value="1"/>
</dbReference>
<dbReference type="GO" id="GO:0005549">
    <property type="term" value="F:odorant binding"/>
    <property type="evidence" value="ECO:0007669"/>
    <property type="project" value="InterPro"/>
</dbReference>
<reference evidence="5" key="1">
    <citation type="submission" date="2024-04" db="UniProtKB">
        <authorList>
            <consortium name="EnsemblMetazoa"/>
        </authorList>
    </citation>
    <scope>IDENTIFICATION</scope>
    <source>
        <strain evidence="5">EBRO</strain>
    </source>
</reference>
<dbReference type="EnsemblMetazoa" id="ENSAATROPT001447">
    <property type="protein sequence ID" value="ENSAATROPP001393"/>
    <property type="gene ID" value="ENSAATROPG001143"/>
</dbReference>
<comment type="subcellular location">
    <subcellularLocation>
        <location evidence="1">Secreted</location>
    </subcellularLocation>
</comment>
<evidence type="ECO:0000256" key="4">
    <source>
        <dbReference type="SAM" id="SignalP"/>
    </source>
</evidence>